<organism evidence="1">
    <name type="scientific">Rosellinia necatrix</name>
    <name type="common">White root-rot fungus</name>
    <dbReference type="NCBI Taxonomy" id="77044"/>
    <lineage>
        <taxon>Eukaryota</taxon>
        <taxon>Fungi</taxon>
        <taxon>Dikarya</taxon>
        <taxon>Ascomycota</taxon>
        <taxon>Pezizomycotina</taxon>
        <taxon>Sordariomycetes</taxon>
        <taxon>Xylariomycetidae</taxon>
        <taxon>Xylariales</taxon>
        <taxon>Xylariaceae</taxon>
        <taxon>Rosellinia</taxon>
    </lineage>
</organism>
<gene>
    <name evidence="1" type="ORF">SAMD00023353_1001300</name>
</gene>
<keyword evidence="2" id="KW-1185">Reference proteome</keyword>
<sequence>MHDLITLAPVSFYNRDKFTRRVVNEGMSFETYGWRLLNGDDYEIEGDWGNVDIELRELVVGCMSHDPAWRPGLAQLEDLITNRIAQLEREAEQLRMDTRDTPWTHVPGLAQPVPHINSDASYNQRVSSWNVEPDSILQKFYKDYFIEAWGDPDKYSPYWEAMTLTPEERRVIWS</sequence>
<dbReference type="OrthoDB" id="310217at2759"/>
<name>A0A1S8A6J8_ROSNE</name>
<dbReference type="Proteomes" id="UP000054516">
    <property type="component" value="Unassembled WGS sequence"/>
</dbReference>
<evidence type="ECO:0000313" key="2">
    <source>
        <dbReference type="Proteomes" id="UP000054516"/>
    </source>
</evidence>
<dbReference type="STRING" id="77044.A0A1S8A6J8"/>
<dbReference type="AlphaFoldDB" id="A0A1S8A6J8"/>
<reference evidence="1" key="1">
    <citation type="submission" date="2016-03" db="EMBL/GenBank/DDBJ databases">
        <title>Draft genome sequence of Rosellinia necatrix.</title>
        <authorList>
            <person name="Kanematsu S."/>
        </authorList>
    </citation>
    <scope>NUCLEOTIDE SEQUENCE [LARGE SCALE GENOMIC DNA]</scope>
    <source>
        <strain evidence="1">W97</strain>
    </source>
</reference>
<proteinExistence type="predicted"/>
<evidence type="ECO:0008006" key="3">
    <source>
        <dbReference type="Google" id="ProtNLM"/>
    </source>
</evidence>
<dbReference type="EMBL" id="DF977455">
    <property type="protein sequence ID" value="GAW25639.1"/>
    <property type="molecule type" value="Genomic_DNA"/>
</dbReference>
<protein>
    <recommendedName>
        <fullName evidence="3">Protein kinase domain-containing protein</fullName>
    </recommendedName>
</protein>
<accession>A0A1S8A6J8</accession>
<evidence type="ECO:0000313" key="1">
    <source>
        <dbReference type="EMBL" id="GAW25639.1"/>
    </source>
</evidence>